<reference evidence="2 3" key="1">
    <citation type="submission" date="2019-01" db="EMBL/GenBank/DDBJ databases">
        <title>Geovibrio thiophilus DSM 11263, complete genome.</title>
        <authorList>
            <person name="Spring S."/>
            <person name="Bunk B."/>
            <person name="Sproer C."/>
        </authorList>
    </citation>
    <scope>NUCLEOTIDE SEQUENCE [LARGE SCALE GENOMIC DNA]</scope>
    <source>
        <strain evidence="2 3">DSM 11263</strain>
    </source>
</reference>
<dbReference type="RefSeq" id="WP_128467507.1">
    <property type="nucleotide sequence ID" value="NZ_CP035108.1"/>
</dbReference>
<dbReference type="KEGG" id="gtl:EP073_12540"/>
<dbReference type="AlphaFoldDB" id="A0A3R5X4G2"/>
<feature type="signal peptide" evidence="1">
    <location>
        <begin position="1"/>
        <end position="18"/>
    </location>
</feature>
<keyword evidence="3" id="KW-1185">Reference proteome</keyword>
<evidence type="ECO:0000313" key="2">
    <source>
        <dbReference type="EMBL" id="QAR34202.1"/>
    </source>
</evidence>
<sequence>MKKLLVLILILLPLAAQARFEKVASDVNSLFSRMGGYVVSVDGSVIYSDLGSASNVYPGLVLKVYKESEEIIHPITKQVLGRKKVLIGDAVVKNVFEGYSELELSDKKAEPRVGDAIVLNPPVEVAFKAVNVPTRIELLLKEDVAKVPNVILKDSAVIALNFTQDDKGGISLEARDTKTGTLIASAYYADIEAEDTGKLTRDSFQSDILEAEYDTMTVGHMIDKEEIYTAVSSKAQVDFYKFTGKAFEKKAELKPEGIRFIVSVDSADLDGNGIEEVLVSWLEYDKFAKTNVYEYDGAKFALKAEKLPFFSRVSYDKGKKVVLTQRLATDGTFVGQIQKLEYKGSYVRGESIPDSANKKLFGFGYADVNRDGSVNPVYINDDYKVVVEKDGEEVFQSVEQFSQTPKFINLQEEQENRKVNQKIKDIDAFEVMEQRQHLKGRIFVNTDGRLYLIKNQSMSNMLPNTFSYKGSAFAVYGWEGRTMSKVWESDLKEPVIVDYYMYEEYGRTYLFMLRNIAGGVFRKATSQIEYIETK</sequence>
<accession>A0A3R5X4G2</accession>
<dbReference type="OrthoDB" id="9813582at2"/>
<name>A0A3R5X4G2_9BACT</name>
<dbReference type="Proteomes" id="UP000287502">
    <property type="component" value="Chromosome"/>
</dbReference>
<gene>
    <name evidence="2" type="ORF">EP073_12540</name>
</gene>
<organism evidence="2 3">
    <name type="scientific">Geovibrio thiophilus</name>
    <dbReference type="NCBI Taxonomy" id="139438"/>
    <lineage>
        <taxon>Bacteria</taxon>
        <taxon>Pseudomonadati</taxon>
        <taxon>Deferribacterota</taxon>
        <taxon>Deferribacteres</taxon>
        <taxon>Deferribacterales</taxon>
        <taxon>Geovibrionaceae</taxon>
        <taxon>Geovibrio</taxon>
    </lineage>
</organism>
<feature type="chain" id="PRO_5018735327" description="VCBS repeat-containing protein" evidence="1">
    <location>
        <begin position="19"/>
        <end position="534"/>
    </location>
</feature>
<proteinExistence type="predicted"/>
<dbReference type="EMBL" id="CP035108">
    <property type="protein sequence ID" value="QAR34202.1"/>
    <property type="molecule type" value="Genomic_DNA"/>
</dbReference>
<evidence type="ECO:0008006" key="4">
    <source>
        <dbReference type="Google" id="ProtNLM"/>
    </source>
</evidence>
<keyword evidence="1" id="KW-0732">Signal</keyword>
<protein>
    <recommendedName>
        <fullName evidence="4">VCBS repeat-containing protein</fullName>
    </recommendedName>
</protein>
<evidence type="ECO:0000313" key="3">
    <source>
        <dbReference type="Proteomes" id="UP000287502"/>
    </source>
</evidence>
<evidence type="ECO:0000256" key="1">
    <source>
        <dbReference type="SAM" id="SignalP"/>
    </source>
</evidence>